<dbReference type="PANTHER" id="PTHR43500:SF1">
    <property type="entry name" value="CYSTATHIONINE BETA-LYASE-RELATED"/>
    <property type="match status" value="1"/>
</dbReference>
<dbReference type="Gene3D" id="3.40.640.10">
    <property type="entry name" value="Type I PLP-dependent aspartate aminotransferase-like (Major domain)"/>
    <property type="match status" value="1"/>
</dbReference>
<reference evidence="9" key="1">
    <citation type="submission" date="2023-07" db="EMBL/GenBank/DDBJ databases">
        <authorList>
            <person name="Yang W."/>
            <person name="Chen J."/>
            <person name="Ji P."/>
            <person name="Hu F."/>
        </authorList>
    </citation>
    <scope>NUCLEOTIDE SEQUENCE</scope>
    <source>
        <strain evidence="9">CRE-138-0111</strain>
    </source>
</reference>
<keyword evidence="4 9" id="KW-0456">Lyase</keyword>
<dbReference type="InterPro" id="IPR000277">
    <property type="entry name" value="Cys/Met-Metab_PyrdxlP-dep_enz"/>
</dbReference>
<comment type="caution">
    <text evidence="9">The sequence shown here is derived from an EMBL/GenBank/DDBJ whole genome shotgun (WGS) entry which is preliminary data.</text>
</comment>
<dbReference type="NCBIfam" id="NF005990">
    <property type="entry name" value="PRK08114.1"/>
    <property type="match status" value="1"/>
</dbReference>
<comment type="pathway">
    <text evidence="5">Amino-acid biosynthesis; L-methionine biosynthesis via de novo pathway; L-homocysteine from L-cystathionine: step 1/1.</text>
</comment>
<evidence type="ECO:0000313" key="9">
    <source>
        <dbReference type="EMBL" id="MDO7858389.1"/>
    </source>
</evidence>
<dbReference type="Pfam" id="PF01053">
    <property type="entry name" value="Cys_Met_Meta_PP"/>
    <property type="match status" value="1"/>
</dbReference>
<dbReference type="PROSITE" id="PS00868">
    <property type="entry name" value="CYS_MET_METAB_PP"/>
    <property type="match status" value="1"/>
</dbReference>
<reference evidence="9" key="2">
    <citation type="journal article" date="2024" name="Int. J. Antimicrob. Agents">
        <title>Identification of a novel Providencia species showing multi-drug-resistant in three patients with hospital-acquired infection.</title>
        <authorList>
            <person name="Yang W."/>
            <person name="Chen J."/>
            <person name="Yang F."/>
            <person name="Ji P."/>
            <person name="Shen S."/>
            <person name="Yin D."/>
            <person name="Hu F."/>
        </authorList>
    </citation>
    <scope>NUCLEOTIDE SEQUENCE</scope>
    <source>
        <strain evidence="9">CRE-138-0111</strain>
    </source>
</reference>
<gene>
    <name evidence="9" type="primary">metC</name>
    <name evidence="9" type="ORF">Q5E86_19000</name>
</gene>
<evidence type="ECO:0000256" key="2">
    <source>
        <dbReference type="ARBA" id="ARBA00009077"/>
    </source>
</evidence>
<dbReference type="PANTHER" id="PTHR43500">
    <property type="entry name" value="CYSTATHIONINE BETA-LYASE-RELATED"/>
    <property type="match status" value="1"/>
</dbReference>
<dbReference type="Gene3D" id="3.90.1150.10">
    <property type="entry name" value="Aspartate Aminotransferase, domain 1"/>
    <property type="match status" value="1"/>
</dbReference>
<comment type="catalytic activity">
    <reaction evidence="6">
        <text>L,L-cystathionine + H2O = L-homocysteine + pyruvate + NH4(+)</text>
        <dbReference type="Rhea" id="RHEA:13965"/>
        <dbReference type="ChEBI" id="CHEBI:15361"/>
        <dbReference type="ChEBI" id="CHEBI:15377"/>
        <dbReference type="ChEBI" id="CHEBI:28938"/>
        <dbReference type="ChEBI" id="CHEBI:58161"/>
        <dbReference type="ChEBI" id="CHEBI:58199"/>
    </reaction>
</comment>
<evidence type="ECO:0000256" key="8">
    <source>
        <dbReference type="RuleBase" id="RU362118"/>
    </source>
</evidence>
<evidence type="ECO:0000256" key="5">
    <source>
        <dbReference type="ARBA" id="ARBA00046315"/>
    </source>
</evidence>
<keyword evidence="3 8" id="KW-0663">Pyridoxal phosphate</keyword>
<dbReference type="PIRSF" id="PIRSF001434">
    <property type="entry name" value="CGS"/>
    <property type="match status" value="1"/>
</dbReference>
<dbReference type="InterPro" id="IPR015421">
    <property type="entry name" value="PyrdxlP-dep_Trfase_major"/>
</dbReference>
<name>A0ABT9AUT5_9GAMM</name>
<dbReference type="SUPFAM" id="SSF53383">
    <property type="entry name" value="PLP-dependent transferases"/>
    <property type="match status" value="1"/>
</dbReference>
<proteinExistence type="inferred from homology"/>
<dbReference type="GO" id="GO:0047804">
    <property type="term" value="F:cysteine-S-conjugate beta-lyase activity"/>
    <property type="evidence" value="ECO:0007669"/>
    <property type="project" value="UniProtKB-EC"/>
</dbReference>
<dbReference type="InterPro" id="IPR015424">
    <property type="entry name" value="PyrdxlP-dep_Trfase"/>
</dbReference>
<evidence type="ECO:0000256" key="4">
    <source>
        <dbReference type="ARBA" id="ARBA00023239"/>
    </source>
</evidence>
<comment type="cofactor">
    <cofactor evidence="1 8">
        <name>pyridoxal 5'-phosphate</name>
        <dbReference type="ChEBI" id="CHEBI:597326"/>
    </cofactor>
</comment>
<organism evidence="9 10">
    <name type="scientific">Providencia huashanensis</name>
    <dbReference type="NCBI Taxonomy" id="3037798"/>
    <lineage>
        <taxon>Bacteria</taxon>
        <taxon>Pseudomonadati</taxon>
        <taxon>Pseudomonadota</taxon>
        <taxon>Gammaproteobacteria</taxon>
        <taxon>Enterobacterales</taxon>
        <taxon>Morganellaceae</taxon>
        <taxon>Providencia</taxon>
    </lineage>
</organism>
<dbReference type="EC" id="4.4.1.13" evidence="9"/>
<evidence type="ECO:0000313" key="10">
    <source>
        <dbReference type="Proteomes" id="UP001176478"/>
    </source>
</evidence>
<evidence type="ECO:0000256" key="6">
    <source>
        <dbReference type="ARBA" id="ARBA00047517"/>
    </source>
</evidence>
<dbReference type="EMBL" id="JAUQTG010000014">
    <property type="protein sequence ID" value="MDO7858389.1"/>
    <property type="molecule type" value="Genomic_DNA"/>
</dbReference>
<comment type="catalytic activity">
    <reaction evidence="7">
        <text>an S-substituted L-cysteine + H2O = a thiol + pyruvate + NH4(+)</text>
        <dbReference type="Rhea" id="RHEA:18121"/>
        <dbReference type="ChEBI" id="CHEBI:15361"/>
        <dbReference type="ChEBI" id="CHEBI:15377"/>
        <dbReference type="ChEBI" id="CHEBI:28938"/>
        <dbReference type="ChEBI" id="CHEBI:29256"/>
        <dbReference type="ChEBI" id="CHEBI:58717"/>
        <dbReference type="EC" id="4.4.1.13"/>
    </reaction>
</comment>
<dbReference type="InterPro" id="IPR054542">
    <property type="entry name" value="Cys_met_metab_PP"/>
</dbReference>
<keyword evidence="10" id="KW-1185">Reference proteome</keyword>
<comment type="similarity">
    <text evidence="2 8">Belongs to the trans-sulfuration enzymes family.</text>
</comment>
<sequence length="420" mass="47414">MAESKPETQLVHIGRNPKYTQKGVNPVIQRASSIIFDTLEEKRHATRHRAGNTLFYGRRGTQTHFAFQEAMTELEQGAGCVLYPSGAAAITNAILSFISAGEHILVTGSAYDPTQNFCDNILTKLSVQTTYFDPLIGEDIAELIQPNTRIVFLESPGSITMEVHDLPAIVHAVRAKSPEIIIMIDNTWAAGVLLKPLLFDIDISIQSATKYINGHSDGMLGLAVANQRCIETLRENSYLLGQTADPDTVYMANRGLHTLATRLKQHQINSLQIAHWLQQRPEVDQVFHPALPSSPGHEYFIRDFSGCNGLFSFQLKSRLSPEQFTIFLDNFTHFKMGYSWGGFESLILGYQKEDLQNMRQYDFSPKEGTFFRVHIGLEHPDDLIHDLQLAFERIWFPLKINKLIILNCRFPFACCLQLIC</sequence>
<accession>A0ABT9AUT5</accession>
<dbReference type="InterPro" id="IPR006233">
    <property type="entry name" value="Cys_b_lyase_bac"/>
</dbReference>
<evidence type="ECO:0000256" key="3">
    <source>
        <dbReference type="ARBA" id="ARBA00022898"/>
    </source>
</evidence>
<evidence type="ECO:0000256" key="7">
    <source>
        <dbReference type="ARBA" id="ARBA00047625"/>
    </source>
</evidence>
<evidence type="ECO:0000256" key="1">
    <source>
        <dbReference type="ARBA" id="ARBA00001933"/>
    </source>
</evidence>
<dbReference type="NCBIfam" id="TIGR01324">
    <property type="entry name" value="cysta_beta_ly_B"/>
    <property type="match status" value="1"/>
</dbReference>
<protein>
    <submittedName>
        <fullName evidence="9">Cystathionine beta-lyase</fullName>
        <ecNumber evidence="9">4.4.1.13</ecNumber>
    </submittedName>
</protein>
<dbReference type="Proteomes" id="UP001176478">
    <property type="component" value="Unassembled WGS sequence"/>
</dbReference>
<dbReference type="InterPro" id="IPR015422">
    <property type="entry name" value="PyrdxlP-dep_Trfase_small"/>
</dbReference>